<dbReference type="GO" id="GO:0070043">
    <property type="term" value="F:rRNA (guanine-N7-)-methyltransferase activity"/>
    <property type="evidence" value="ECO:0007669"/>
    <property type="project" value="UniProtKB-UniRule"/>
</dbReference>
<comment type="similarity">
    <text evidence="6">Belongs to the methyltransferase superfamily. RNA methyltransferase RsmG family.</text>
</comment>
<organism evidence="7 8">
    <name type="scientific">Candidatus Protoclostridium stercorigallinarum</name>
    <dbReference type="NCBI Taxonomy" id="2838741"/>
    <lineage>
        <taxon>Bacteria</taxon>
        <taxon>Bacillati</taxon>
        <taxon>Bacillota</taxon>
        <taxon>Clostridia</taxon>
        <taxon>Candidatus Protoclostridium</taxon>
    </lineage>
</organism>
<name>A0A9D1Q1E6_9FIRM</name>
<dbReference type="Gene3D" id="3.40.50.150">
    <property type="entry name" value="Vaccinia Virus protein VP39"/>
    <property type="match status" value="1"/>
</dbReference>
<dbReference type="PANTHER" id="PTHR31760:SF0">
    <property type="entry name" value="S-ADENOSYL-L-METHIONINE-DEPENDENT METHYLTRANSFERASES SUPERFAMILY PROTEIN"/>
    <property type="match status" value="1"/>
</dbReference>
<evidence type="ECO:0000256" key="4">
    <source>
        <dbReference type="ARBA" id="ARBA00022679"/>
    </source>
</evidence>
<dbReference type="GO" id="GO:0005829">
    <property type="term" value="C:cytosol"/>
    <property type="evidence" value="ECO:0007669"/>
    <property type="project" value="TreeGrafter"/>
</dbReference>
<keyword evidence="3 6" id="KW-0489">Methyltransferase</keyword>
<dbReference type="FunFam" id="3.40.50.150:FF:000041">
    <property type="entry name" value="Ribosomal RNA small subunit methyltransferase G"/>
    <property type="match status" value="1"/>
</dbReference>
<dbReference type="EMBL" id="DXHS01000089">
    <property type="protein sequence ID" value="HIW02805.1"/>
    <property type="molecule type" value="Genomic_DNA"/>
</dbReference>
<keyword evidence="5 6" id="KW-0949">S-adenosyl-L-methionine</keyword>
<protein>
    <recommendedName>
        <fullName evidence="6">Ribosomal RNA small subunit methyltransferase G</fullName>
        <ecNumber evidence="6">2.1.1.-</ecNumber>
    </recommendedName>
    <alternativeName>
        <fullName evidence="6">16S rRNA 7-methylguanosine methyltransferase</fullName>
        <shortName evidence="6">16S rRNA m7G methyltransferase</shortName>
    </alternativeName>
</protein>
<dbReference type="CDD" id="cd02440">
    <property type="entry name" value="AdoMet_MTases"/>
    <property type="match status" value="1"/>
</dbReference>
<proteinExistence type="inferred from homology"/>
<keyword evidence="2 6" id="KW-0698">rRNA processing</keyword>
<dbReference type="PANTHER" id="PTHR31760">
    <property type="entry name" value="S-ADENOSYL-L-METHIONINE-DEPENDENT METHYLTRANSFERASES SUPERFAMILY PROTEIN"/>
    <property type="match status" value="1"/>
</dbReference>
<dbReference type="SUPFAM" id="SSF53335">
    <property type="entry name" value="S-adenosyl-L-methionine-dependent methyltransferases"/>
    <property type="match status" value="1"/>
</dbReference>
<evidence type="ECO:0000256" key="5">
    <source>
        <dbReference type="ARBA" id="ARBA00022691"/>
    </source>
</evidence>
<dbReference type="NCBIfam" id="TIGR00138">
    <property type="entry name" value="rsmG_gidB"/>
    <property type="match status" value="1"/>
</dbReference>
<evidence type="ECO:0000313" key="8">
    <source>
        <dbReference type="Proteomes" id="UP000823990"/>
    </source>
</evidence>
<sequence>MKDIYEKLYGLLTEWNGKFNLTAIKSKEDFEIKHIRDSMLGLPFINGKVLDVGSGAGFPGLVIKIEKPECDVTLIDSVRKKTDYLTAVIDELGLSGIRAVHTRVEDIKEKESFDTVTARAVAPFVTLVEYCLPFVRLGGAMVAYKSSETEEELAAAGYAISLLGGKLEKNELFDLDENTKRRILVIRKVKHTPPGYPRKGNKPRTSPCIR</sequence>
<reference evidence="7" key="1">
    <citation type="journal article" date="2021" name="PeerJ">
        <title>Extensive microbial diversity within the chicken gut microbiome revealed by metagenomics and culture.</title>
        <authorList>
            <person name="Gilroy R."/>
            <person name="Ravi A."/>
            <person name="Getino M."/>
            <person name="Pursley I."/>
            <person name="Horton D.L."/>
            <person name="Alikhan N.F."/>
            <person name="Baker D."/>
            <person name="Gharbi K."/>
            <person name="Hall N."/>
            <person name="Watson M."/>
            <person name="Adriaenssens E.M."/>
            <person name="Foster-Nyarko E."/>
            <person name="Jarju S."/>
            <person name="Secka A."/>
            <person name="Antonio M."/>
            <person name="Oren A."/>
            <person name="Chaudhuri R.R."/>
            <person name="La Ragione R."/>
            <person name="Hildebrand F."/>
            <person name="Pallen M.J."/>
        </authorList>
    </citation>
    <scope>NUCLEOTIDE SEQUENCE</scope>
    <source>
        <strain evidence="7">12435</strain>
    </source>
</reference>
<evidence type="ECO:0000256" key="1">
    <source>
        <dbReference type="ARBA" id="ARBA00022490"/>
    </source>
</evidence>
<feature type="binding site" evidence="6">
    <location>
        <position position="58"/>
    </location>
    <ligand>
        <name>S-adenosyl-L-methionine</name>
        <dbReference type="ChEBI" id="CHEBI:59789"/>
    </ligand>
</feature>
<dbReference type="AlphaFoldDB" id="A0A9D1Q1E6"/>
<dbReference type="PIRSF" id="PIRSF003078">
    <property type="entry name" value="GidB"/>
    <property type="match status" value="1"/>
</dbReference>
<evidence type="ECO:0000256" key="2">
    <source>
        <dbReference type="ARBA" id="ARBA00022552"/>
    </source>
</evidence>
<accession>A0A9D1Q1E6</accession>
<comment type="function">
    <text evidence="6">Specifically methylates the N7 position of a guanine in 16S rRNA.</text>
</comment>
<dbReference type="EC" id="2.1.1.-" evidence="6"/>
<comment type="subcellular location">
    <subcellularLocation>
        <location evidence="6">Cytoplasm</location>
    </subcellularLocation>
</comment>
<feature type="binding site" evidence="6">
    <location>
        <position position="53"/>
    </location>
    <ligand>
        <name>S-adenosyl-L-methionine</name>
        <dbReference type="ChEBI" id="CHEBI:59789"/>
    </ligand>
</feature>
<dbReference type="Proteomes" id="UP000823990">
    <property type="component" value="Unassembled WGS sequence"/>
</dbReference>
<gene>
    <name evidence="6 7" type="primary">rsmG</name>
    <name evidence="7" type="ORF">H9892_05645</name>
</gene>
<evidence type="ECO:0000256" key="3">
    <source>
        <dbReference type="ARBA" id="ARBA00022603"/>
    </source>
</evidence>
<comment type="caution">
    <text evidence="6">Lacks conserved residue(s) required for the propagation of feature annotation.</text>
</comment>
<keyword evidence="4 6" id="KW-0808">Transferase</keyword>
<keyword evidence="1 6" id="KW-0963">Cytoplasm</keyword>
<dbReference type="Pfam" id="PF02527">
    <property type="entry name" value="GidB"/>
    <property type="match status" value="1"/>
</dbReference>
<evidence type="ECO:0000313" key="7">
    <source>
        <dbReference type="EMBL" id="HIW02805.1"/>
    </source>
</evidence>
<feature type="binding site" evidence="6">
    <location>
        <position position="119"/>
    </location>
    <ligand>
        <name>S-adenosyl-L-methionine</name>
        <dbReference type="ChEBI" id="CHEBI:59789"/>
    </ligand>
</feature>
<evidence type="ECO:0000256" key="6">
    <source>
        <dbReference type="HAMAP-Rule" id="MF_00074"/>
    </source>
</evidence>
<reference evidence="7" key="2">
    <citation type="submission" date="2021-04" db="EMBL/GenBank/DDBJ databases">
        <authorList>
            <person name="Gilroy R."/>
        </authorList>
    </citation>
    <scope>NUCLEOTIDE SEQUENCE</scope>
    <source>
        <strain evidence="7">12435</strain>
    </source>
</reference>
<comment type="caution">
    <text evidence="7">The sequence shown here is derived from an EMBL/GenBank/DDBJ whole genome shotgun (WGS) entry which is preliminary data.</text>
</comment>
<dbReference type="InterPro" id="IPR029063">
    <property type="entry name" value="SAM-dependent_MTases_sf"/>
</dbReference>
<dbReference type="InterPro" id="IPR003682">
    <property type="entry name" value="rRNA_ssu_MeTfrase_G"/>
</dbReference>
<dbReference type="HAMAP" id="MF_00074">
    <property type="entry name" value="16SrRNA_methyltr_G"/>
    <property type="match status" value="1"/>
</dbReference>
<feature type="binding site" evidence="6">
    <location>
        <begin position="104"/>
        <end position="105"/>
    </location>
    <ligand>
        <name>S-adenosyl-L-methionine</name>
        <dbReference type="ChEBI" id="CHEBI:59789"/>
    </ligand>
</feature>